<dbReference type="EMBL" id="MUIZ01000005">
    <property type="protein sequence ID" value="OUK04075.1"/>
    <property type="molecule type" value="Genomic_DNA"/>
</dbReference>
<feature type="transmembrane region" description="Helical" evidence="1">
    <location>
        <begin position="92"/>
        <end position="113"/>
    </location>
</feature>
<comment type="caution">
    <text evidence="2">The sequence shown here is derived from an EMBL/GenBank/DDBJ whole genome shotgun (WGS) entry which is preliminary data.</text>
</comment>
<name>A0A252CC30_9LACT</name>
<protein>
    <submittedName>
        <fullName evidence="2">Uncharacterized protein</fullName>
    </submittedName>
</protein>
<keyword evidence="1" id="KW-0472">Membrane</keyword>
<evidence type="ECO:0000256" key="1">
    <source>
        <dbReference type="SAM" id="Phobius"/>
    </source>
</evidence>
<keyword evidence="1" id="KW-1133">Transmembrane helix</keyword>
<organism evidence="2 3">
    <name type="scientific">Lactococcus petauri</name>
    <dbReference type="NCBI Taxonomy" id="1940789"/>
    <lineage>
        <taxon>Bacteria</taxon>
        <taxon>Bacillati</taxon>
        <taxon>Bacillota</taxon>
        <taxon>Bacilli</taxon>
        <taxon>Lactobacillales</taxon>
        <taxon>Streptococcaceae</taxon>
        <taxon>Lactococcus</taxon>
    </lineage>
</organism>
<gene>
    <name evidence="2" type="ORF">BZZ03_08390</name>
</gene>
<evidence type="ECO:0000313" key="3">
    <source>
        <dbReference type="Proteomes" id="UP000194606"/>
    </source>
</evidence>
<reference evidence="2 3" key="1">
    <citation type="submission" date="2017-02" db="EMBL/GenBank/DDBJ databases">
        <authorList>
            <person name="Peterson S.W."/>
        </authorList>
    </citation>
    <scope>NUCLEOTIDE SEQUENCE [LARGE SCALE GENOMIC DNA]</scope>
    <source>
        <strain evidence="2">159469</strain>
    </source>
</reference>
<feature type="transmembrane region" description="Helical" evidence="1">
    <location>
        <begin position="5"/>
        <end position="22"/>
    </location>
</feature>
<accession>A0A252CC30</accession>
<sequence>MKRMTLLIGFIAAVWITIYLGTVFEFPLISLQIISLLLLFTTFRLVKLDGNRAWPYVLIIDIFLVFFLFTFYNSRYFFTYIQYDSDVTEILIIAGSFIISQILGIFWGSQFYINPNKK</sequence>
<dbReference type="RefSeq" id="WP_086583006.1">
    <property type="nucleotide sequence ID" value="NZ_JBJFJL010000002.1"/>
</dbReference>
<keyword evidence="1" id="KW-0812">Transmembrane</keyword>
<evidence type="ECO:0000313" key="2">
    <source>
        <dbReference type="EMBL" id="OUK04075.1"/>
    </source>
</evidence>
<proteinExistence type="predicted"/>
<dbReference type="AlphaFoldDB" id="A0A252CC30"/>
<dbReference type="Proteomes" id="UP000194606">
    <property type="component" value="Unassembled WGS sequence"/>
</dbReference>
<feature type="transmembrane region" description="Helical" evidence="1">
    <location>
        <begin position="53"/>
        <end position="72"/>
    </location>
</feature>
<feature type="transmembrane region" description="Helical" evidence="1">
    <location>
        <begin position="28"/>
        <end position="46"/>
    </location>
</feature>